<feature type="non-terminal residue" evidence="1">
    <location>
        <position position="96"/>
    </location>
</feature>
<proteinExistence type="predicted"/>
<accession>A0A1B7TIY8</accession>
<gene>
    <name evidence="1" type="ORF">HANVADRAFT_16245</name>
</gene>
<protein>
    <submittedName>
        <fullName evidence="1">Uncharacterized protein</fullName>
    </submittedName>
</protein>
<keyword evidence="2" id="KW-1185">Reference proteome</keyword>
<name>A0A1B7TIY8_9ASCO</name>
<dbReference type="EMBL" id="LXPE01000002">
    <property type="protein sequence ID" value="OBA28683.1"/>
    <property type="molecule type" value="Genomic_DNA"/>
</dbReference>
<organism evidence="1 2">
    <name type="scientific">Hanseniaspora valbyensis NRRL Y-1626</name>
    <dbReference type="NCBI Taxonomy" id="766949"/>
    <lineage>
        <taxon>Eukaryota</taxon>
        <taxon>Fungi</taxon>
        <taxon>Dikarya</taxon>
        <taxon>Ascomycota</taxon>
        <taxon>Saccharomycotina</taxon>
        <taxon>Saccharomycetes</taxon>
        <taxon>Saccharomycodales</taxon>
        <taxon>Saccharomycodaceae</taxon>
        <taxon>Hanseniaspora</taxon>
    </lineage>
</organism>
<dbReference type="InterPro" id="IPR013924">
    <property type="entry name" value="RNase_H2_suC"/>
</dbReference>
<dbReference type="Pfam" id="PF08615">
    <property type="entry name" value="RNase_H2_suC"/>
    <property type="match status" value="1"/>
</dbReference>
<reference evidence="2" key="1">
    <citation type="journal article" date="2016" name="Proc. Natl. Acad. Sci. U.S.A.">
        <title>Comparative genomics of biotechnologically important yeasts.</title>
        <authorList>
            <person name="Riley R."/>
            <person name="Haridas S."/>
            <person name="Wolfe K.H."/>
            <person name="Lopes M.R."/>
            <person name="Hittinger C.T."/>
            <person name="Goeker M."/>
            <person name="Salamov A.A."/>
            <person name="Wisecaver J.H."/>
            <person name="Long T.M."/>
            <person name="Calvey C.H."/>
            <person name="Aerts A.L."/>
            <person name="Barry K.W."/>
            <person name="Choi C."/>
            <person name="Clum A."/>
            <person name="Coughlan A.Y."/>
            <person name="Deshpande S."/>
            <person name="Douglass A.P."/>
            <person name="Hanson S.J."/>
            <person name="Klenk H.-P."/>
            <person name="LaButti K.M."/>
            <person name="Lapidus A."/>
            <person name="Lindquist E.A."/>
            <person name="Lipzen A.M."/>
            <person name="Meier-Kolthoff J.P."/>
            <person name="Ohm R.A."/>
            <person name="Otillar R.P."/>
            <person name="Pangilinan J.L."/>
            <person name="Peng Y."/>
            <person name="Rokas A."/>
            <person name="Rosa C.A."/>
            <person name="Scheuner C."/>
            <person name="Sibirny A.A."/>
            <person name="Slot J.C."/>
            <person name="Stielow J.B."/>
            <person name="Sun H."/>
            <person name="Kurtzman C.P."/>
            <person name="Blackwell M."/>
            <person name="Grigoriev I.V."/>
            <person name="Jeffries T.W."/>
        </authorList>
    </citation>
    <scope>NUCLEOTIDE SEQUENCE [LARGE SCALE GENOMIC DNA]</scope>
    <source>
        <strain evidence="2">NRRL Y-1626</strain>
    </source>
</reference>
<evidence type="ECO:0000313" key="1">
    <source>
        <dbReference type="EMBL" id="OBA28683.1"/>
    </source>
</evidence>
<feature type="non-terminal residue" evidence="1">
    <location>
        <position position="1"/>
    </location>
</feature>
<dbReference type="Gene3D" id="2.40.128.680">
    <property type="match status" value="1"/>
</dbReference>
<sequence length="96" mass="11196">LLPCNVITDEDLIKSNELEHLYPTPVEIINDNKEAIYLRGRKLIGSEIKIDNQNGFIVEVDGDNNIQCERKVNKLYNYEREGNESRQVKEESNFKE</sequence>
<dbReference type="GO" id="GO:0006401">
    <property type="term" value="P:RNA catabolic process"/>
    <property type="evidence" value="ECO:0007669"/>
    <property type="project" value="InterPro"/>
</dbReference>
<dbReference type="GO" id="GO:0032299">
    <property type="term" value="C:ribonuclease H2 complex"/>
    <property type="evidence" value="ECO:0007669"/>
    <property type="project" value="InterPro"/>
</dbReference>
<comment type="caution">
    <text evidence="1">The sequence shown here is derived from an EMBL/GenBank/DDBJ whole genome shotgun (WGS) entry which is preliminary data.</text>
</comment>
<evidence type="ECO:0000313" key="2">
    <source>
        <dbReference type="Proteomes" id="UP000092321"/>
    </source>
</evidence>
<dbReference type="Proteomes" id="UP000092321">
    <property type="component" value="Unassembled WGS sequence"/>
</dbReference>
<dbReference type="AlphaFoldDB" id="A0A1B7TIY8"/>
<dbReference type="OrthoDB" id="4067302at2759"/>